<name>A0A8J4ESK5_9ACTN</name>
<reference evidence="3" key="1">
    <citation type="journal article" date="2021" name="Int. J. Syst. Evol. Microbiol.">
        <title>Actinocatenispora comari sp. nov., an endophytic actinomycete isolated from aerial parts of Comarum salesowianum.</title>
        <authorList>
            <person name="Oyunbileg N."/>
            <person name="Iizaka Y."/>
            <person name="Hamada M."/>
            <person name="Davaapurev B.O."/>
            <person name="Fukumoto A."/>
            <person name="Tsetseg B."/>
            <person name="Kato F."/>
            <person name="Tamura T."/>
            <person name="Batkhuu J."/>
            <person name="Anzai Y."/>
        </authorList>
    </citation>
    <scope>NUCLEOTIDE SEQUENCE [LARGE SCALE GENOMIC DNA]</scope>
    <source>
        <strain evidence="3">NUM-2625</strain>
    </source>
</reference>
<evidence type="ECO:0000313" key="2">
    <source>
        <dbReference type="EMBL" id="GIL32034.1"/>
    </source>
</evidence>
<proteinExistence type="predicted"/>
<dbReference type="AlphaFoldDB" id="A0A8J4ESK5"/>
<organism evidence="2 3">
    <name type="scientific">Actinocatenispora comari</name>
    <dbReference type="NCBI Taxonomy" id="2807577"/>
    <lineage>
        <taxon>Bacteria</taxon>
        <taxon>Bacillati</taxon>
        <taxon>Actinomycetota</taxon>
        <taxon>Actinomycetes</taxon>
        <taxon>Micromonosporales</taxon>
        <taxon>Micromonosporaceae</taxon>
        <taxon>Actinocatenispora</taxon>
    </lineage>
</organism>
<comment type="caution">
    <text evidence="2">The sequence shown here is derived from an EMBL/GenBank/DDBJ whole genome shotgun (WGS) entry which is preliminary data.</text>
</comment>
<protein>
    <submittedName>
        <fullName evidence="2">Uncharacterized protein</fullName>
    </submittedName>
</protein>
<feature type="region of interest" description="Disordered" evidence="1">
    <location>
        <begin position="21"/>
        <end position="43"/>
    </location>
</feature>
<gene>
    <name evidence="2" type="ORF">NUM_72880</name>
</gene>
<dbReference type="EMBL" id="BOPO01000151">
    <property type="protein sequence ID" value="GIL32034.1"/>
    <property type="molecule type" value="Genomic_DNA"/>
</dbReference>
<evidence type="ECO:0000313" key="3">
    <source>
        <dbReference type="Proteomes" id="UP000614996"/>
    </source>
</evidence>
<evidence type="ECO:0000256" key="1">
    <source>
        <dbReference type="SAM" id="MobiDB-lite"/>
    </source>
</evidence>
<dbReference type="Proteomes" id="UP000614996">
    <property type="component" value="Unassembled WGS sequence"/>
</dbReference>
<keyword evidence="3" id="KW-1185">Reference proteome</keyword>
<sequence length="104" mass="11042">MRADIQWECTVDAHPGAAPGRACGDGDGFPAGRADARQPKHGDFMAGREPLPHRIGRQHPNVDLPNGRVMQVEPGEARIPAFQHRPLAAVVAAGLGKHRSGADN</sequence>
<feature type="compositionally biased region" description="Basic and acidic residues" evidence="1">
    <location>
        <begin position="34"/>
        <end position="43"/>
    </location>
</feature>
<accession>A0A8J4ESK5</accession>